<gene>
    <name evidence="2" type="ORF">CLV35_1835</name>
</gene>
<dbReference type="EMBL" id="RBWV01000011">
    <property type="protein sequence ID" value="RKS75372.1"/>
    <property type="molecule type" value="Genomic_DNA"/>
</dbReference>
<feature type="region of interest" description="Disordered" evidence="1">
    <location>
        <begin position="90"/>
        <end position="109"/>
    </location>
</feature>
<dbReference type="Proteomes" id="UP000281955">
    <property type="component" value="Unassembled WGS sequence"/>
</dbReference>
<protein>
    <submittedName>
        <fullName evidence="2">Uncharacterized protein</fullName>
    </submittedName>
</protein>
<keyword evidence="3" id="KW-1185">Reference proteome</keyword>
<evidence type="ECO:0000256" key="1">
    <source>
        <dbReference type="SAM" id="MobiDB-lite"/>
    </source>
</evidence>
<name>A0A420XQ75_9ACTN</name>
<reference evidence="2 3" key="1">
    <citation type="submission" date="2018-10" db="EMBL/GenBank/DDBJ databases">
        <title>Genomic Encyclopedia of Archaeal and Bacterial Type Strains, Phase II (KMG-II): from individual species to whole genera.</title>
        <authorList>
            <person name="Goeker M."/>
        </authorList>
    </citation>
    <scope>NUCLEOTIDE SEQUENCE [LARGE SCALE GENOMIC DNA]</scope>
    <source>
        <strain evidence="2 3">RP-AC37</strain>
    </source>
</reference>
<evidence type="ECO:0000313" key="2">
    <source>
        <dbReference type="EMBL" id="RKS75372.1"/>
    </source>
</evidence>
<comment type="caution">
    <text evidence="2">The sequence shown here is derived from an EMBL/GenBank/DDBJ whole genome shotgun (WGS) entry which is preliminary data.</text>
</comment>
<dbReference type="AlphaFoldDB" id="A0A420XQ75"/>
<sequence>MDTGRAGRRRPDTMSPVEDSALRGLVGEVVTRVRGPHEPGEVRLLFHGCWETLIAYGDGPLARGQSVLVTGSRGAGAVEVIAWAGEVPPEPGALGTRSFDELATGEMEE</sequence>
<accession>A0A420XQ75</accession>
<proteinExistence type="predicted"/>
<organism evidence="2 3">
    <name type="scientific">Motilibacter peucedani</name>
    <dbReference type="NCBI Taxonomy" id="598650"/>
    <lineage>
        <taxon>Bacteria</taxon>
        <taxon>Bacillati</taxon>
        <taxon>Actinomycetota</taxon>
        <taxon>Actinomycetes</taxon>
        <taxon>Motilibacterales</taxon>
        <taxon>Motilibacteraceae</taxon>
        <taxon>Motilibacter</taxon>
    </lineage>
</organism>
<evidence type="ECO:0000313" key="3">
    <source>
        <dbReference type="Proteomes" id="UP000281955"/>
    </source>
</evidence>
<dbReference type="InParanoid" id="A0A420XQ75"/>